<sequence length="91" mass="10858">YIWRTILMYLSRTREIAKMYLEQSGEVNIPEMGIVCKDENKRAAIYETLYNWTVSFRKILEKKTGVHLDMNPHSFRHSLLENYENGNALQF</sequence>
<feature type="non-terminal residue" evidence="1">
    <location>
        <position position="1"/>
    </location>
</feature>
<proteinExistence type="predicted"/>
<protein>
    <recommendedName>
        <fullName evidence="3">Tyr recombinase domain-containing protein</fullName>
    </recommendedName>
</protein>
<dbReference type="Proteomes" id="UP000235114">
    <property type="component" value="Unassembled WGS sequence"/>
</dbReference>
<reference evidence="1 2" key="1">
    <citation type="submission" date="2017-12" db="EMBL/GenBank/DDBJ databases">
        <title>Comparative Functional Genomics of Dry Heat Resistant strains isolated from the Viking Spacecraft.</title>
        <authorList>
            <person name="Seuylemezian A."/>
            <person name="Cooper K."/>
            <person name="Vaishampayan P."/>
        </authorList>
    </citation>
    <scope>NUCLEOTIDE SEQUENCE [LARGE SCALE GENOMIC DNA]</scope>
    <source>
        <strain evidence="1 2">ATCC 29669</strain>
    </source>
</reference>
<evidence type="ECO:0000313" key="1">
    <source>
        <dbReference type="EMBL" id="PLR88577.1"/>
    </source>
</evidence>
<name>A0ABX4T0M6_9BACI</name>
<gene>
    <name evidence="1" type="ORF">CVD25_22325</name>
</gene>
<keyword evidence="2" id="KW-1185">Reference proteome</keyword>
<organism evidence="1 2">
    <name type="scientific">Bacillus canaveralius</name>
    <dbReference type="NCBI Taxonomy" id="1403243"/>
    <lineage>
        <taxon>Bacteria</taxon>
        <taxon>Bacillati</taxon>
        <taxon>Bacillota</taxon>
        <taxon>Bacilli</taxon>
        <taxon>Bacillales</taxon>
        <taxon>Bacillaceae</taxon>
        <taxon>Bacillus</taxon>
    </lineage>
</organism>
<accession>A0ABX4T0M6</accession>
<comment type="caution">
    <text evidence="1">The sequence shown here is derived from an EMBL/GenBank/DDBJ whole genome shotgun (WGS) entry which is preliminary data.</text>
</comment>
<evidence type="ECO:0000313" key="2">
    <source>
        <dbReference type="Proteomes" id="UP000235114"/>
    </source>
</evidence>
<dbReference type="EMBL" id="PGVD01000098">
    <property type="protein sequence ID" value="PLR88577.1"/>
    <property type="molecule type" value="Genomic_DNA"/>
</dbReference>
<evidence type="ECO:0008006" key="3">
    <source>
        <dbReference type="Google" id="ProtNLM"/>
    </source>
</evidence>